<keyword evidence="1" id="KW-1133">Transmembrane helix</keyword>
<evidence type="ECO:0000313" key="2">
    <source>
        <dbReference type="EMBL" id="RMI13571.1"/>
    </source>
</evidence>
<dbReference type="EMBL" id="RFFI01000013">
    <property type="protein sequence ID" value="RMI13571.1"/>
    <property type="molecule type" value="Genomic_DNA"/>
</dbReference>
<reference evidence="2 3" key="1">
    <citation type="submission" date="2018-10" db="EMBL/GenBank/DDBJ databases">
        <title>Isolation, diversity and antifungal activity of actinobacteria from wheat.</title>
        <authorList>
            <person name="Han C."/>
        </authorList>
    </citation>
    <scope>NUCLEOTIDE SEQUENCE [LARGE SCALE GENOMIC DNA]</scope>
    <source>
        <strain evidence="2 3">NEAU-YY56</strain>
    </source>
</reference>
<feature type="transmembrane region" description="Helical" evidence="1">
    <location>
        <begin position="73"/>
        <end position="94"/>
    </location>
</feature>
<keyword evidence="1" id="KW-0812">Transmembrane</keyword>
<sequence length="197" mass="20047">MPSYDQERLPRFGLAWAVGTMLGPIPTAVVVVAFTLRFLGFPAPGAAIAVSGFIGAALGTLLAADRVLGHRAIALYPTVPLLLGAQSLCGAALWWSGVPAPGTAGFAAFAMIAGLALLAPLLGLWGHGVVAGALAGCGWLWLVPPLWPIAAVCLLALILSEAGSGARSWRGALADPAVGLVLGHLMSVPLLRLLFDT</sequence>
<accession>A0A3M2JMQ9</accession>
<protein>
    <submittedName>
        <fullName evidence="2">Uncharacterized protein</fullName>
    </submittedName>
</protein>
<keyword evidence="3" id="KW-1185">Reference proteome</keyword>
<feature type="transmembrane region" description="Helical" evidence="1">
    <location>
        <begin position="178"/>
        <end position="195"/>
    </location>
</feature>
<feature type="transmembrane region" description="Helical" evidence="1">
    <location>
        <begin position="138"/>
        <end position="158"/>
    </location>
</feature>
<evidence type="ECO:0000313" key="3">
    <source>
        <dbReference type="Proteomes" id="UP000269289"/>
    </source>
</evidence>
<feature type="transmembrane region" description="Helical" evidence="1">
    <location>
        <begin position="12"/>
        <end position="39"/>
    </location>
</feature>
<keyword evidence="1" id="KW-0472">Membrane</keyword>
<name>A0A3M2JMQ9_9CELL</name>
<proteinExistence type="predicted"/>
<comment type="caution">
    <text evidence="2">The sequence shown here is derived from an EMBL/GenBank/DDBJ whole genome shotgun (WGS) entry which is preliminary data.</text>
</comment>
<evidence type="ECO:0000256" key="1">
    <source>
        <dbReference type="SAM" id="Phobius"/>
    </source>
</evidence>
<feature type="transmembrane region" description="Helical" evidence="1">
    <location>
        <begin position="106"/>
        <end position="126"/>
    </location>
</feature>
<dbReference type="Proteomes" id="UP000269289">
    <property type="component" value="Unassembled WGS sequence"/>
</dbReference>
<dbReference type="RefSeq" id="WP_122148160.1">
    <property type="nucleotide sequence ID" value="NZ_RFFI01000013.1"/>
</dbReference>
<dbReference type="AlphaFoldDB" id="A0A3M2JMQ9"/>
<gene>
    <name evidence="2" type="ORF">EBM89_03950</name>
</gene>
<organism evidence="2 3">
    <name type="scientific">Cellulomonas triticagri</name>
    <dbReference type="NCBI Taxonomy" id="2483352"/>
    <lineage>
        <taxon>Bacteria</taxon>
        <taxon>Bacillati</taxon>
        <taxon>Actinomycetota</taxon>
        <taxon>Actinomycetes</taxon>
        <taxon>Micrococcales</taxon>
        <taxon>Cellulomonadaceae</taxon>
        <taxon>Cellulomonas</taxon>
    </lineage>
</organism>
<feature type="transmembrane region" description="Helical" evidence="1">
    <location>
        <begin position="45"/>
        <end position="64"/>
    </location>
</feature>